<evidence type="ECO:0000313" key="2">
    <source>
        <dbReference type="Proteomes" id="UP000183120"/>
    </source>
</evidence>
<accession>A0A1J4TT22</accession>
<name>A0A1J4TT22_9BACT</name>
<dbReference type="InterPro" id="IPR007405">
    <property type="entry name" value="Phage_KVP40_Orf299"/>
</dbReference>
<gene>
    <name evidence="1" type="ORF">AUJ73_03575</name>
</gene>
<organism evidence="1 2">
    <name type="scientific">Candidatus Gottesmanbacteria bacterium CG1_02_37_22</name>
    <dbReference type="NCBI Taxonomy" id="1805209"/>
    <lineage>
        <taxon>Bacteria</taxon>
        <taxon>Candidatus Gottesmaniibacteriota</taxon>
    </lineage>
</organism>
<dbReference type="AlphaFoldDB" id="A0A1J4TT22"/>
<reference evidence="1 2" key="1">
    <citation type="journal article" date="2016" name="Environ. Microbiol.">
        <title>Genomic resolution of a cold subsurface aquifer community provides metabolic insights for novel microbes adapted to high CO concentrations.</title>
        <authorList>
            <person name="Probst A.J."/>
            <person name="Castelle C.J."/>
            <person name="Singh A."/>
            <person name="Brown C.T."/>
            <person name="Anantharaman K."/>
            <person name="Sharon I."/>
            <person name="Hug L.A."/>
            <person name="Burstein D."/>
            <person name="Emerson J.B."/>
            <person name="Thomas B.C."/>
            <person name="Banfield J.F."/>
        </authorList>
    </citation>
    <scope>NUCLEOTIDE SEQUENCE [LARGE SCALE GENOMIC DNA]</scope>
    <source>
        <strain evidence="1">CG1_02_37_22</strain>
    </source>
</reference>
<dbReference type="EMBL" id="MNUY01000054">
    <property type="protein sequence ID" value="OIO13614.1"/>
    <property type="molecule type" value="Genomic_DNA"/>
</dbReference>
<protein>
    <recommendedName>
        <fullName evidence="3">DUF458 domain-containing protein</fullName>
    </recommendedName>
</protein>
<dbReference type="Proteomes" id="UP000183120">
    <property type="component" value="Unassembled WGS sequence"/>
</dbReference>
<evidence type="ECO:0008006" key="3">
    <source>
        <dbReference type="Google" id="ProtNLM"/>
    </source>
</evidence>
<dbReference type="Pfam" id="PF04308">
    <property type="entry name" value="RNaseH_like"/>
    <property type="match status" value="1"/>
</dbReference>
<sequence>MDNIFNSQTYGILDLKEVHEKIIGFISKSPGSKHQLVIGSDSQSRNGEGTDFVTAIVVHRTGEGGIYFWRRVVEERKMVLRTRIYKEASLSLEYAQRLLDTFRGNGITKYDLEIHVDIGKHGETREMLAEVVGMIRGSGFIVKTKPEAYGASKVADRHT</sequence>
<dbReference type="PANTHER" id="PTHR39961">
    <property type="entry name" value="HYPOTHETICAL CYTOSOLIC PROTEIN"/>
    <property type="match status" value="1"/>
</dbReference>
<proteinExistence type="predicted"/>
<evidence type="ECO:0000313" key="1">
    <source>
        <dbReference type="EMBL" id="OIO13614.1"/>
    </source>
</evidence>
<dbReference type="PANTHER" id="PTHR39961:SF1">
    <property type="entry name" value="DUF458 DOMAIN-CONTAINING PROTEIN"/>
    <property type="match status" value="1"/>
</dbReference>
<comment type="caution">
    <text evidence="1">The sequence shown here is derived from an EMBL/GenBank/DDBJ whole genome shotgun (WGS) entry which is preliminary data.</text>
</comment>